<keyword evidence="2 6" id="KW-0812">Transmembrane</keyword>
<dbReference type="AlphaFoldDB" id="A0AAI8YRF9"/>
<dbReference type="PANTHER" id="PTHR33048:SF47">
    <property type="entry name" value="INTEGRAL MEMBRANE PROTEIN-RELATED"/>
    <property type="match status" value="1"/>
</dbReference>
<comment type="similarity">
    <text evidence="5">Belongs to the SAT4 family.</text>
</comment>
<feature type="transmembrane region" description="Helical" evidence="6">
    <location>
        <begin position="6"/>
        <end position="30"/>
    </location>
</feature>
<sequence length="424" mass="47090">MLHTSASAVVVTIILLATISAVAVFCRLFSRFFLVHNGGVDDWIMLLALVFAIAMGAAIGMQVRFGLGQPTHAISPSEHEHFMTAFWASIWLYHIAVGSARFAIIFQCMRIFPQEAFGPAKWLMGSVLICNGIVTLWTTFGTIFTCVPPSDFWKKDGRSGNCFKKINLWVANSTLGMILDFAVAMLPIPWIQQLRLPRRQKILLGSVFVLAGLPCLLAVIRLQSLIVVAYAKDPAWDNPTLACFSASEVYIGIVFACLPTLKAFFTRIRGRIAGSPIYHKTKRACQCCHISSLDSDGAGSQDRKSQGCLACFRLSRRRRAFSPSEFENTIHLVDSPLNNRLGNEAIRVVRVVEQNVEIASEFAKPERALVKYDRFDYSHDRSSATTLSADAVQSSRQTQEWENEAVSGGLKRVEAEHWELRPGG</sequence>
<dbReference type="Proteomes" id="UP001296104">
    <property type="component" value="Unassembled WGS sequence"/>
</dbReference>
<comment type="subcellular location">
    <subcellularLocation>
        <location evidence="1">Membrane</location>
        <topology evidence="1">Multi-pass membrane protein</topology>
    </subcellularLocation>
</comment>
<evidence type="ECO:0000256" key="3">
    <source>
        <dbReference type="ARBA" id="ARBA00022989"/>
    </source>
</evidence>
<evidence type="ECO:0000313" key="9">
    <source>
        <dbReference type="Proteomes" id="UP001296104"/>
    </source>
</evidence>
<dbReference type="EMBL" id="CAVMBE010000002">
    <property type="protein sequence ID" value="CAK3774188.1"/>
    <property type="molecule type" value="Genomic_DNA"/>
</dbReference>
<evidence type="ECO:0000256" key="1">
    <source>
        <dbReference type="ARBA" id="ARBA00004141"/>
    </source>
</evidence>
<feature type="transmembrane region" description="Helical" evidence="6">
    <location>
        <begin position="127"/>
        <end position="150"/>
    </location>
</feature>
<evidence type="ECO:0000256" key="2">
    <source>
        <dbReference type="ARBA" id="ARBA00022692"/>
    </source>
</evidence>
<evidence type="ECO:0000259" key="7">
    <source>
        <dbReference type="Pfam" id="PF20684"/>
    </source>
</evidence>
<evidence type="ECO:0000313" key="8">
    <source>
        <dbReference type="EMBL" id="CAK3774188.1"/>
    </source>
</evidence>
<name>A0AAI8YRF9_9PEZI</name>
<organism evidence="8 9">
    <name type="scientific">Lecanosticta acicola</name>
    <dbReference type="NCBI Taxonomy" id="111012"/>
    <lineage>
        <taxon>Eukaryota</taxon>
        <taxon>Fungi</taxon>
        <taxon>Dikarya</taxon>
        <taxon>Ascomycota</taxon>
        <taxon>Pezizomycotina</taxon>
        <taxon>Dothideomycetes</taxon>
        <taxon>Dothideomycetidae</taxon>
        <taxon>Mycosphaerellales</taxon>
        <taxon>Mycosphaerellaceae</taxon>
        <taxon>Lecanosticta</taxon>
    </lineage>
</organism>
<dbReference type="InterPro" id="IPR052337">
    <property type="entry name" value="SAT4-like"/>
</dbReference>
<keyword evidence="4 6" id="KW-0472">Membrane</keyword>
<feature type="domain" description="Rhodopsin" evidence="7">
    <location>
        <begin position="27"/>
        <end position="266"/>
    </location>
</feature>
<protein>
    <recommendedName>
        <fullName evidence="7">Rhodopsin domain-containing protein</fullName>
    </recommendedName>
</protein>
<reference evidence="8" key="1">
    <citation type="submission" date="2023-11" db="EMBL/GenBank/DDBJ databases">
        <authorList>
            <person name="Alioto T."/>
            <person name="Alioto T."/>
            <person name="Gomez Garrido J."/>
        </authorList>
    </citation>
    <scope>NUCLEOTIDE SEQUENCE</scope>
</reference>
<gene>
    <name evidence="8" type="ORF">LECACI_7A000475</name>
</gene>
<evidence type="ECO:0000256" key="4">
    <source>
        <dbReference type="ARBA" id="ARBA00023136"/>
    </source>
</evidence>
<dbReference type="PANTHER" id="PTHR33048">
    <property type="entry name" value="PTH11-LIKE INTEGRAL MEMBRANE PROTEIN (AFU_ORTHOLOGUE AFUA_5G11245)"/>
    <property type="match status" value="1"/>
</dbReference>
<feature type="transmembrane region" description="Helical" evidence="6">
    <location>
        <begin position="202"/>
        <end position="229"/>
    </location>
</feature>
<feature type="transmembrane region" description="Helical" evidence="6">
    <location>
        <begin position="170"/>
        <end position="190"/>
    </location>
</feature>
<feature type="transmembrane region" description="Helical" evidence="6">
    <location>
        <begin position="249"/>
        <end position="265"/>
    </location>
</feature>
<keyword evidence="9" id="KW-1185">Reference proteome</keyword>
<accession>A0AAI8YRF9</accession>
<dbReference type="Pfam" id="PF20684">
    <property type="entry name" value="Fung_rhodopsin"/>
    <property type="match status" value="1"/>
</dbReference>
<dbReference type="GO" id="GO:0016020">
    <property type="term" value="C:membrane"/>
    <property type="evidence" value="ECO:0007669"/>
    <property type="project" value="UniProtKB-SubCell"/>
</dbReference>
<comment type="caution">
    <text evidence="8">The sequence shown here is derived from an EMBL/GenBank/DDBJ whole genome shotgun (WGS) entry which is preliminary data.</text>
</comment>
<feature type="transmembrane region" description="Helical" evidence="6">
    <location>
        <begin position="85"/>
        <end position="106"/>
    </location>
</feature>
<proteinExistence type="inferred from homology"/>
<dbReference type="InterPro" id="IPR049326">
    <property type="entry name" value="Rhodopsin_dom_fungi"/>
</dbReference>
<evidence type="ECO:0000256" key="5">
    <source>
        <dbReference type="ARBA" id="ARBA00038359"/>
    </source>
</evidence>
<evidence type="ECO:0000256" key="6">
    <source>
        <dbReference type="SAM" id="Phobius"/>
    </source>
</evidence>
<feature type="transmembrane region" description="Helical" evidence="6">
    <location>
        <begin position="42"/>
        <end position="65"/>
    </location>
</feature>
<keyword evidence="3 6" id="KW-1133">Transmembrane helix</keyword>